<keyword evidence="2 11" id="KW-0547">Nucleotide-binding</keyword>
<comment type="caution">
    <text evidence="15">The sequence shown here is derived from an EMBL/GenBank/DDBJ whole genome shotgun (WGS) entry which is preliminary data.</text>
</comment>
<organism evidence="15 16">
    <name type="scientific">Candidatus Giovannonibacteria bacterium GW2011_GWB1_44_23</name>
    <dbReference type="NCBI Taxonomy" id="1618652"/>
    <lineage>
        <taxon>Bacteria</taxon>
        <taxon>Candidatus Giovannoniibacteriota</taxon>
    </lineage>
</organism>
<protein>
    <recommendedName>
        <fullName evidence="9">DNA 3'-5' helicase</fullName>
        <ecNumber evidence="9">5.6.2.4</ecNumber>
    </recommendedName>
</protein>
<gene>
    <name evidence="15" type="ORF">UW49_C0009G0024</name>
</gene>
<dbReference type="GO" id="GO:0005524">
    <property type="term" value="F:ATP binding"/>
    <property type="evidence" value="ECO:0007669"/>
    <property type="project" value="UniProtKB-UniRule"/>
</dbReference>
<accession>A0A0G1IDV7</accession>
<dbReference type="PATRIC" id="fig|1618652.3.peg.689"/>
<evidence type="ECO:0000256" key="3">
    <source>
        <dbReference type="ARBA" id="ARBA00022801"/>
    </source>
</evidence>
<dbReference type="GO" id="GO:0005829">
    <property type="term" value="C:cytosol"/>
    <property type="evidence" value="ECO:0007669"/>
    <property type="project" value="TreeGrafter"/>
</dbReference>
<keyword evidence="5 11" id="KW-0067">ATP-binding</keyword>
<keyword evidence="3 11" id="KW-0378">Hydrolase</keyword>
<evidence type="ECO:0000256" key="2">
    <source>
        <dbReference type="ARBA" id="ARBA00022741"/>
    </source>
</evidence>
<dbReference type="EMBL" id="LCIN01000009">
    <property type="protein sequence ID" value="KKT57003.1"/>
    <property type="molecule type" value="Genomic_DNA"/>
</dbReference>
<feature type="domain" description="UvrD-like helicase ATP-binding" evidence="13">
    <location>
        <begin position="12"/>
        <end position="300"/>
    </location>
</feature>
<evidence type="ECO:0000256" key="4">
    <source>
        <dbReference type="ARBA" id="ARBA00022806"/>
    </source>
</evidence>
<dbReference type="GO" id="GO:0016887">
    <property type="term" value="F:ATP hydrolysis activity"/>
    <property type="evidence" value="ECO:0007669"/>
    <property type="project" value="RHEA"/>
</dbReference>
<dbReference type="Gene3D" id="1.10.486.10">
    <property type="entry name" value="PCRA, domain 4"/>
    <property type="match status" value="2"/>
</dbReference>
<dbReference type="Proteomes" id="UP000033977">
    <property type="component" value="Unassembled WGS sequence"/>
</dbReference>
<dbReference type="GO" id="GO:0033202">
    <property type="term" value="C:DNA helicase complex"/>
    <property type="evidence" value="ECO:0007669"/>
    <property type="project" value="TreeGrafter"/>
</dbReference>
<sequence>MADKETPASSADKLNSKQKEAVEATEGPVLVIAGAGAGKTKVITERIKYLIAKGARPEKILAVTFTNKAAGEMRTRIEPIRAISNLQFPISKPFIGTFHALGLLIIRENLEKIGVRKNFTILDEDDSLKLIKECLLELKIDPKEFDPSRIKNKISRLKNQLISVGEFVENPPDGEAGSFFERQLGKVWLLYEEKTKKQNLLDFDDLLLRPTRLLMRDADLSKKYQERWRYIHIDEYQDTNEVQYVLSKLLAGGHRNILVVGDVDQAIYSWRGADFRNILNFQKDYPETKIITLEENYRSTDIILEAANAVIVRNKMRLPKNLWTKRQGSRQIRVIFAENGKREAELVASEISSMQKDKIPSGEIAILYRTNAQSRALEEVFLASNIPYKIIGGVRFYERREIKDLVAYLRLIQNPADEISYKRIANVPPRKKKKINFDELIESLRAESAGTKPHEFLKKIIHKIGYREYVNDGTEKGVERWQNIEELLGLAQQMEDVDKFLEHVSLFAIDDRYDSQTGRVNLMTMHAAKGLEFEAVFVVGLEEGLFPHILSFEPANIEEERRLCYVAMTRAKNRLYLTCASQRIIFGERASNKPSRFLAEIPEHLLVYINKPEEIEEDIYVE</sequence>
<name>A0A0G1IDV7_9BACT</name>
<evidence type="ECO:0000313" key="16">
    <source>
        <dbReference type="Proteomes" id="UP000033977"/>
    </source>
</evidence>
<comment type="similarity">
    <text evidence="1">Belongs to the helicase family. UvrD subfamily.</text>
</comment>
<dbReference type="PROSITE" id="PS51198">
    <property type="entry name" value="UVRD_HELICASE_ATP_BIND"/>
    <property type="match status" value="1"/>
</dbReference>
<proteinExistence type="inferred from homology"/>
<dbReference type="Gene3D" id="3.40.50.300">
    <property type="entry name" value="P-loop containing nucleotide triphosphate hydrolases"/>
    <property type="match status" value="3"/>
</dbReference>
<dbReference type="InterPro" id="IPR000212">
    <property type="entry name" value="DNA_helicase_UvrD/REP"/>
</dbReference>
<evidence type="ECO:0000256" key="1">
    <source>
        <dbReference type="ARBA" id="ARBA00009922"/>
    </source>
</evidence>
<evidence type="ECO:0000256" key="5">
    <source>
        <dbReference type="ARBA" id="ARBA00022840"/>
    </source>
</evidence>
<dbReference type="InterPro" id="IPR014017">
    <property type="entry name" value="DNA_helicase_UvrD-like_C"/>
</dbReference>
<comment type="catalytic activity">
    <reaction evidence="8">
        <text>Couples ATP hydrolysis with the unwinding of duplex DNA by translocating in the 3'-5' direction.</text>
        <dbReference type="EC" id="5.6.2.4"/>
    </reaction>
</comment>
<keyword evidence="7" id="KW-0413">Isomerase</keyword>
<dbReference type="Pfam" id="PF00580">
    <property type="entry name" value="UvrD-helicase"/>
    <property type="match status" value="1"/>
</dbReference>
<dbReference type="CDD" id="cd18807">
    <property type="entry name" value="SF1_C_UvrD"/>
    <property type="match status" value="1"/>
</dbReference>
<dbReference type="Gene3D" id="1.10.10.160">
    <property type="match status" value="1"/>
</dbReference>
<evidence type="ECO:0000256" key="6">
    <source>
        <dbReference type="ARBA" id="ARBA00023125"/>
    </source>
</evidence>
<dbReference type="GO" id="GO:0000725">
    <property type="term" value="P:recombinational repair"/>
    <property type="evidence" value="ECO:0007669"/>
    <property type="project" value="TreeGrafter"/>
</dbReference>
<feature type="binding site" evidence="11">
    <location>
        <begin position="33"/>
        <end position="40"/>
    </location>
    <ligand>
        <name>ATP</name>
        <dbReference type="ChEBI" id="CHEBI:30616"/>
    </ligand>
</feature>
<dbReference type="SUPFAM" id="SSF52540">
    <property type="entry name" value="P-loop containing nucleoside triphosphate hydrolases"/>
    <property type="match status" value="1"/>
</dbReference>
<evidence type="ECO:0000256" key="11">
    <source>
        <dbReference type="PROSITE-ProRule" id="PRU00560"/>
    </source>
</evidence>
<dbReference type="InterPro" id="IPR014016">
    <property type="entry name" value="UvrD-like_ATP-bd"/>
</dbReference>
<dbReference type="PANTHER" id="PTHR11070">
    <property type="entry name" value="UVRD / RECB / PCRA DNA HELICASE FAMILY MEMBER"/>
    <property type="match status" value="1"/>
</dbReference>
<dbReference type="EC" id="5.6.2.4" evidence="9"/>
<dbReference type="InterPro" id="IPR027417">
    <property type="entry name" value="P-loop_NTPase"/>
</dbReference>
<dbReference type="GO" id="GO:0003677">
    <property type="term" value="F:DNA binding"/>
    <property type="evidence" value="ECO:0007669"/>
    <property type="project" value="UniProtKB-KW"/>
</dbReference>
<dbReference type="PANTHER" id="PTHR11070:SF2">
    <property type="entry name" value="ATP-DEPENDENT DNA HELICASE SRS2"/>
    <property type="match status" value="1"/>
</dbReference>
<feature type="domain" description="UvrD-like helicase C-terminal" evidence="14">
    <location>
        <begin position="301"/>
        <end position="530"/>
    </location>
</feature>
<evidence type="ECO:0000259" key="14">
    <source>
        <dbReference type="PROSITE" id="PS51217"/>
    </source>
</evidence>
<keyword evidence="6" id="KW-0238">DNA-binding</keyword>
<evidence type="ECO:0000259" key="13">
    <source>
        <dbReference type="PROSITE" id="PS51198"/>
    </source>
</evidence>
<reference evidence="15 16" key="1">
    <citation type="journal article" date="2015" name="Nature">
        <title>rRNA introns, odd ribosomes, and small enigmatic genomes across a large radiation of phyla.</title>
        <authorList>
            <person name="Brown C.T."/>
            <person name="Hug L.A."/>
            <person name="Thomas B.C."/>
            <person name="Sharon I."/>
            <person name="Castelle C.J."/>
            <person name="Singh A."/>
            <person name="Wilkins M.J."/>
            <person name="Williams K.H."/>
            <person name="Banfield J.F."/>
        </authorList>
    </citation>
    <scope>NUCLEOTIDE SEQUENCE [LARGE SCALE GENOMIC DNA]</scope>
</reference>
<dbReference type="AlphaFoldDB" id="A0A0G1IDV7"/>
<dbReference type="CDD" id="cd17932">
    <property type="entry name" value="DEXQc_UvrD"/>
    <property type="match status" value="1"/>
</dbReference>
<evidence type="ECO:0000313" key="15">
    <source>
        <dbReference type="EMBL" id="KKT57003.1"/>
    </source>
</evidence>
<evidence type="ECO:0000256" key="12">
    <source>
        <dbReference type="SAM" id="MobiDB-lite"/>
    </source>
</evidence>
<evidence type="ECO:0000256" key="8">
    <source>
        <dbReference type="ARBA" id="ARBA00034617"/>
    </source>
</evidence>
<feature type="region of interest" description="Disordered" evidence="12">
    <location>
        <begin position="1"/>
        <end position="20"/>
    </location>
</feature>
<keyword evidence="4 11" id="KW-0347">Helicase</keyword>
<dbReference type="PROSITE" id="PS51217">
    <property type="entry name" value="UVRD_HELICASE_CTER"/>
    <property type="match status" value="1"/>
</dbReference>
<evidence type="ECO:0000256" key="10">
    <source>
        <dbReference type="ARBA" id="ARBA00048988"/>
    </source>
</evidence>
<evidence type="ECO:0000256" key="9">
    <source>
        <dbReference type="ARBA" id="ARBA00034808"/>
    </source>
</evidence>
<dbReference type="GO" id="GO:0043138">
    <property type="term" value="F:3'-5' DNA helicase activity"/>
    <property type="evidence" value="ECO:0007669"/>
    <property type="project" value="UniProtKB-EC"/>
</dbReference>
<dbReference type="Pfam" id="PF13361">
    <property type="entry name" value="UvrD_C"/>
    <property type="match status" value="2"/>
</dbReference>
<dbReference type="InterPro" id="IPR013986">
    <property type="entry name" value="DExx_box_DNA_helicase_dom_sf"/>
</dbReference>
<comment type="catalytic activity">
    <reaction evidence="10">
        <text>ATP + H2O = ADP + phosphate + H(+)</text>
        <dbReference type="Rhea" id="RHEA:13065"/>
        <dbReference type="ChEBI" id="CHEBI:15377"/>
        <dbReference type="ChEBI" id="CHEBI:15378"/>
        <dbReference type="ChEBI" id="CHEBI:30616"/>
        <dbReference type="ChEBI" id="CHEBI:43474"/>
        <dbReference type="ChEBI" id="CHEBI:456216"/>
        <dbReference type="EC" id="5.6.2.4"/>
    </reaction>
</comment>
<evidence type="ECO:0000256" key="7">
    <source>
        <dbReference type="ARBA" id="ARBA00023235"/>
    </source>
</evidence>